<sequence length="130" mass="13671">MRFSANLANVTDTVRSSRWAEGSPRTLRTPVAHGANYFDVVGEVPNSVVWNDGVRDILAWVPGEIPTTGNPVQLGPEDSSEVIAPGAQSAPVESSPDIVATPNDLAPAPFQLNEAEVAQPGFNAVPGGRR</sequence>
<proteinExistence type="predicted"/>
<keyword evidence="1" id="KW-0732">Signal</keyword>
<gene>
    <name evidence="3" type="ORF">K9U37_17290</name>
</gene>
<dbReference type="Pfam" id="PF09167">
    <property type="entry name" value="DUF1942"/>
    <property type="match status" value="1"/>
</dbReference>
<dbReference type="InterPro" id="IPR029050">
    <property type="entry name" value="Immunoprotect_excell_Ig-like"/>
</dbReference>
<dbReference type="InterPro" id="IPR015250">
    <property type="entry name" value="MPT63-like"/>
</dbReference>
<name>A0ABS9YZ59_9MYCO</name>
<dbReference type="RefSeq" id="WP_308197434.1">
    <property type="nucleotide sequence ID" value="NZ_JAIVFL010000001.1"/>
</dbReference>
<organism evidence="3 4">
    <name type="scientific">Candidatus Mycolicibacterium alkanivorans</name>
    <dbReference type="NCBI Taxonomy" id="2954114"/>
    <lineage>
        <taxon>Bacteria</taxon>
        <taxon>Bacillati</taxon>
        <taxon>Actinomycetota</taxon>
        <taxon>Actinomycetes</taxon>
        <taxon>Mycobacteriales</taxon>
        <taxon>Mycobacteriaceae</taxon>
        <taxon>Mycolicibacterium</taxon>
    </lineage>
</organism>
<keyword evidence="4" id="KW-1185">Reference proteome</keyword>
<dbReference type="Proteomes" id="UP001139068">
    <property type="component" value="Unassembled WGS sequence"/>
</dbReference>
<evidence type="ECO:0000256" key="1">
    <source>
        <dbReference type="ARBA" id="ARBA00022729"/>
    </source>
</evidence>
<dbReference type="Gene3D" id="2.60.40.1240">
    <property type="match status" value="1"/>
</dbReference>
<reference evidence="3" key="1">
    <citation type="journal article" date="2022" name="ISME J.">
        <title>Identification of active gaseous-alkane degraders at natural gas seeps.</title>
        <authorList>
            <person name="Farhan Ul Haque M."/>
            <person name="Hernandez M."/>
            <person name="Crombie A.T."/>
            <person name="Murrell J.C."/>
        </authorList>
    </citation>
    <scope>NUCLEOTIDE SEQUENCE</scope>
    <source>
        <strain evidence="3">ANDR5</strain>
    </source>
</reference>
<dbReference type="SUPFAM" id="SSF81982">
    <property type="entry name" value="Antigen MPT63/MPB63 (immunoprotective extracellular protein)"/>
    <property type="match status" value="1"/>
</dbReference>
<accession>A0ABS9YZ59</accession>
<evidence type="ECO:0000313" key="3">
    <source>
        <dbReference type="EMBL" id="MCI4676541.1"/>
    </source>
</evidence>
<evidence type="ECO:0000259" key="2">
    <source>
        <dbReference type="Pfam" id="PF09167"/>
    </source>
</evidence>
<evidence type="ECO:0000313" key="4">
    <source>
        <dbReference type="Proteomes" id="UP001139068"/>
    </source>
</evidence>
<feature type="domain" description="MPT63-like" evidence="2">
    <location>
        <begin position="32"/>
        <end position="60"/>
    </location>
</feature>
<comment type="caution">
    <text evidence="3">The sequence shown here is derived from an EMBL/GenBank/DDBJ whole genome shotgun (WGS) entry which is preliminary data.</text>
</comment>
<protein>
    <submittedName>
        <fullName evidence="3">MPT63 family protein</fullName>
    </submittedName>
</protein>
<dbReference type="EMBL" id="JAIVFL010000001">
    <property type="protein sequence ID" value="MCI4676541.1"/>
    <property type="molecule type" value="Genomic_DNA"/>
</dbReference>